<name>A0ABY5I5A9_9FIRM</name>
<protein>
    <submittedName>
        <fullName evidence="3">Phage scaffolding protein</fullName>
    </submittedName>
</protein>
<organism evidence="3 4">
    <name type="scientific">Allocoprobacillus halotolerans</name>
    <dbReference type="NCBI Taxonomy" id="2944914"/>
    <lineage>
        <taxon>Bacteria</taxon>
        <taxon>Bacillati</taxon>
        <taxon>Bacillota</taxon>
        <taxon>Erysipelotrichia</taxon>
        <taxon>Erysipelotrichales</taxon>
        <taxon>Erysipelotrichaceae</taxon>
        <taxon>Allocoprobacillus</taxon>
    </lineage>
</organism>
<keyword evidence="1" id="KW-0175">Coiled coil</keyword>
<gene>
    <name evidence="3" type="ORF">NMU03_00725</name>
</gene>
<evidence type="ECO:0000256" key="2">
    <source>
        <dbReference type="SAM" id="MobiDB-lite"/>
    </source>
</evidence>
<proteinExistence type="predicted"/>
<reference evidence="3" key="1">
    <citation type="submission" date="2022-07" db="EMBL/GenBank/DDBJ databases">
        <title>Faecal culturing of patients with breast cancer.</title>
        <authorList>
            <person name="Teng N.M.Y."/>
            <person name="Kiu R."/>
            <person name="Evans R."/>
            <person name="Baker D.J."/>
            <person name="Zenner C."/>
            <person name="Robinson S.D."/>
            <person name="Hall L.J."/>
        </authorList>
    </citation>
    <scope>NUCLEOTIDE SEQUENCE</scope>
    <source>
        <strain evidence="3">LH1062</strain>
    </source>
</reference>
<dbReference type="EMBL" id="CP101620">
    <property type="protein sequence ID" value="UTY39391.1"/>
    <property type="molecule type" value="Genomic_DNA"/>
</dbReference>
<evidence type="ECO:0000313" key="3">
    <source>
        <dbReference type="EMBL" id="UTY39391.1"/>
    </source>
</evidence>
<keyword evidence="4" id="KW-1185">Reference proteome</keyword>
<sequence>MEWLKEFLGDELYSQVEAKLKGNDKVKLANLASGEYVSKSKFDDKEKELATANDTIKQLKETAEKFDGSDIEKLREELKNTQTKHDAETRQLKEDMKKRDAVDAWLDAHPTKHRALMRSQFDYSKLTVGEDGKISGIEEIGKSLTESYSDMFVSNDEGDDTQSNPKDGGIDHGKSPQEKDPGKMSMEEYRAWREKQ</sequence>
<dbReference type="Pfam" id="PF06810">
    <property type="entry name" value="Phage_scaffold"/>
    <property type="match status" value="1"/>
</dbReference>
<feature type="compositionally biased region" description="Basic and acidic residues" evidence="2">
    <location>
        <begin position="168"/>
        <end position="196"/>
    </location>
</feature>
<accession>A0ABY5I5A9</accession>
<dbReference type="RefSeq" id="WP_087935565.1">
    <property type="nucleotide sequence ID" value="NZ_CP101620.1"/>
</dbReference>
<evidence type="ECO:0000313" key="4">
    <source>
        <dbReference type="Proteomes" id="UP001060112"/>
    </source>
</evidence>
<evidence type="ECO:0000256" key="1">
    <source>
        <dbReference type="SAM" id="Coils"/>
    </source>
</evidence>
<dbReference type="InterPro" id="IPR009636">
    <property type="entry name" value="SCAF"/>
</dbReference>
<feature type="coiled-coil region" evidence="1">
    <location>
        <begin position="42"/>
        <end position="95"/>
    </location>
</feature>
<feature type="region of interest" description="Disordered" evidence="2">
    <location>
        <begin position="148"/>
        <end position="196"/>
    </location>
</feature>
<dbReference type="Proteomes" id="UP001060112">
    <property type="component" value="Chromosome"/>
</dbReference>